<dbReference type="InterPro" id="IPR048266">
    <property type="entry name" value="Rax2-like_second"/>
</dbReference>
<evidence type="ECO:0000256" key="2">
    <source>
        <dbReference type="SAM" id="Phobius"/>
    </source>
</evidence>
<feature type="domain" description="Rax2-like second" evidence="4">
    <location>
        <begin position="271"/>
        <end position="410"/>
    </location>
</feature>
<name>A0AAV5RMG0_STABA</name>
<feature type="region of interest" description="Disordered" evidence="1">
    <location>
        <begin position="1147"/>
        <end position="1168"/>
    </location>
</feature>
<evidence type="ECO:0000259" key="4">
    <source>
        <dbReference type="Pfam" id="PF20842"/>
    </source>
</evidence>
<dbReference type="InterPro" id="IPR048265">
    <property type="entry name" value="Rax2-like_third"/>
</dbReference>
<sequence>MRQGFEQALLLFSIFNSIYPSHANSQAIDSTVSNKTFEDLKSTEQERLITFNHTQLGNLVFGGNFNGINSLNNNNLTDYYDSNDKKAVLQSLITAPDSSTDRLLVNSNGQLFAYQNKDSQAVTFSDGLIEHSCMLGDEETIIIAGNFTRIWNNSISGGIAAINSSNILGNITELSSREVNSTLVNALYCEDTSIYAGGSFDIQNTSGIAVSNLSNAGSWSVPSFGGFKLGGNVSAIAKFEDNIVFGGEFTYPSLNVNTTFNDSAIVQPGYQIVSLKDANATGYNTSSSVGTDASSILCPGGDGWTSGINSVTGYVNISLPHVSYLSKIRIYNNDNVNNKAKTFMLQSYPPGGIMNLTYTDNDGNTQSCTADCPLPESGVTDGYTEFSFVNLIPAEYIRITLVDFYEQSAGINGIMLFEQDQTIYANNDFNLPRDCNLQYQTGEVITNGTFTSEGDYIQVNITDKSSLSDYNIRFQPIMSAYTSDAAEYQILLHTPGCSSTDSCSSRGAVNVTVYPGFGDSSNTVIWQTNEEDKYDPIYFGIVSTGAYINVAPVLSSQVPLDFVAYKVSLKYQGNSSDSLKTRNLFEFSPSNFSRNDAVTNGSTVVGLTAINALNLSAPVNDICIFNDTIYVASSNATFVSRNDTSFDIIDGIAEVSKFYYSNDNLFAVGSNDTYLLNKDGMSVTALNVGYVKSIAELMLGNDSYSALFAGDISTNTVKLLDSNAKVATALDGRIKGHVSTSYQKGDETILLGSLKVIDKITSDSSFLLGTSQTNSSDISSFSSTNTNTSSQLEQVFDGLYVNSTHGVLIGQFTDAEHNVDNSVQHIVVFTDQSISRLPLAANDTIADNSSFNCLDTKNGSLVAFGGNISGVVNNTILDGLLLYNMTSSETSFSLLPRNNGTSSNSSITSITALAFKPNSTLIVAAGSFSESGCGPLCIYDYMNQSWLPTSDFNLKQNSVINQLLFETDDKLVVGGDLSMSGSTSEFAILDFSDFSIATLPELPGPVDNFLLNNRTLSSKYVVSGKQSTNQQVYLKNYDATSKLWSDMSNVPDLLNGSQISRLSLMNSDGNSSEQLVGISGNLIMNTTYGPANVSMMTFDGDNWSLLYAASALNSDSSPLLRTVFSQLDGNLKGGVSVVNDYAVINSGTKTNSSSNNPPNSDSDGKKKMPTGHVVGVSCGIGLGCTFLLSGIYLLAEYIWNSSSKHAYQTLAQNKVISSDSLKGTNVVK</sequence>
<keyword evidence="2" id="KW-0812">Transmembrane</keyword>
<feature type="domain" description="Rax2-like C-terminal" evidence="3">
    <location>
        <begin position="880"/>
        <end position="1127"/>
    </location>
</feature>
<gene>
    <name evidence="6" type="ORF">DASB73_027990</name>
</gene>
<dbReference type="PANTHER" id="PTHR31778">
    <property type="entry name" value="BUD SITE SELECTION PROTEIN RAX2"/>
    <property type="match status" value="1"/>
</dbReference>
<feature type="compositionally biased region" description="Low complexity" evidence="1">
    <location>
        <begin position="1147"/>
        <end position="1161"/>
    </location>
</feature>
<keyword evidence="2" id="KW-1133">Transmembrane helix</keyword>
<dbReference type="Pfam" id="PF20843">
    <property type="entry name" value="Rax2_3"/>
    <property type="match status" value="1"/>
</dbReference>
<dbReference type="EMBL" id="BTGC01000008">
    <property type="protein sequence ID" value="GMM51836.1"/>
    <property type="molecule type" value="Genomic_DNA"/>
</dbReference>
<comment type="caution">
    <text evidence="6">The sequence shown here is derived from an EMBL/GenBank/DDBJ whole genome shotgun (WGS) entry which is preliminary data.</text>
</comment>
<proteinExistence type="predicted"/>
<evidence type="ECO:0000313" key="6">
    <source>
        <dbReference type="EMBL" id="GMM51836.1"/>
    </source>
</evidence>
<dbReference type="Pfam" id="PF12768">
    <property type="entry name" value="Rax2"/>
    <property type="match status" value="1"/>
</dbReference>
<dbReference type="GO" id="GO:1902929">
    <property type="term" value="C:plasma membrane of growing cell tip"/>
    <property type="evidence" value="ECO:0007669"/>
    <property type="project" value="TreeGrafter"/>
</dbReference>
<dbReference type="InterPro" id="IPR024982">
    <property type="entry name" value="Rax2-like_C"/>
</dbReference>
<feature type="domain" description="Rax2-like third" evidence="5">
    <location>
        <begin position="423"/>
        <end position="569"/>
    </location>
</feature>
<dbReference type="SUPFAM" id="SSF50965">
    <property type="entry name" value="Galactose oxidase, central domain"/>
    <property type="match status" value="1"/>
</dbReference>
<dbReference type="Pfam" id="PF20842">
    <property type="entry name" value="Rax2_2"/>
    <property type="match status" value="1"/>
</dbReference>
<dbReference type="PANTHER" id="PTHR31778:SF2">
    <property type="entry name" value="BUD SITE SELECTION PROTEIN RAX2"/>
    <property type="match status" value="1"/>
</dbReference>
<accession>A0AAV5RMG0</accession>
<keyword evidence="2" id="KW-0472">Membrane</keyword>
<feature type="transmembrane region" description="Helical" evidence="2">
    <location>
        <begin position="1173"/>
        <end position="1195"/>
    </location>
</feature>
<evidence type="ECO:0000256" key="1">
    <source>
        <dbReference type="SAM" id="MobiDB-lite"/>
    </source>
</evidence>
<reference evidence="6 7" key="1">
    <citation type="journal article" date="2023" name="Elife">
        <title>Identification of key yeast species and microbe-microbe interactions impacting larval growth of Drosophila in the wild.</title>
        <authorList>
            <person name="Mure A."/>
            <person name="Sugiura Y."/>
            <person name="Maeda R."/>
            <person name="Honda K."/>
            <person name="Sakurai N."/>
            <person name="Takahashi Y."/>
            <person name="Watada M."/>
            <person name="Katoh T."/>
            <person name="Gotoh A."/>
            <person name="Gotoh Y."/>
            <person name="Taniguchi I."/>
            <person name="Nakamura K."/>
            <person name="Hayashi T."/>
            <person name="Katayama T."/>
            <person name="Uemura T."/>
            <person name="Hattori Y."/>
        </authorList>
    </citation>
    <scope>NUCLEOTIDE SEQUENCE [LARGE SCALE GENOMIC DNA]</scope>
    <source>
        <strain evidence="6 7">SB-73</strain>
    </source>
</reference>
<evidence type="ECO:0000313" key="7">
    <source>
        <dbReference type="Proteomes" id="UP001362899"/>
    </source>
</evidence>
<evidence type="ECO:0000259" key="5">
    <source>
        <dbReference type="Pfam" id="PF20843"/>
    </source>
</evidence>
<keyword evidence="7" id="KW-1185">Reference proteome</keyword>
<organism evidence="6 7">
    <name type="scientific">Starmerella bacillaris</name>
    <name type="common">Yeast</name>
    <name type="synonym">Candida zemplinina</name>
    <dbReference type="NCBI Taxonomy" id="1247836"/>
    <lineage>
        <taxon>Eukaryota</taxon>
        <taxon>Fungi</taxon>
        <taxon>Dikarya</taxon>
        <taxon>Ascomycota</taxon>
        <taxon>Saccharomycotina</taxon>
        <taxon>Dipodascomycetes</taxon>
        <taxon>Dipodascales</taxon>
        <taxon>Trichomonascaceae</taxon>
        <taxon>Starmerella</taxon>
    </lineage>
</organism>
<protein>
    <submittedName>
        <fullName evidence="6">Rax2 protein</fullName>
    </submittedName>
</protein>
<dbReference type="AlphaFoldDB" id="A0AAV5RMG0"/>
<dbReference type="InterPro" id="IPR011043">
    <property type="entry name" value="Gal_Oxase/kelch_b-propeller"/>
</dbReference>
<dbReference type="Proteomes" id="UP001362899">
    <property type="component" value="Unassembled WGS sequence"/>
</dbReference>
<evidence type="ECO:0000259" key="3">
    <source>
        <dbReference type="Pfam" id="PF12768"/>
    </source>
</evidence>